<accession>E8Z6G7</accession>
<keyword evidence="1" id="KW-0812">Transmembrane</keyword>
<protein>
    <submittedName>
        <fullName evidence="2">Uncharacterized protein</fullName>
    </submittedName>
</protein>
<dbReference type="AlphaFoldDB" id="E8Z6G7"/>
<proteinExistence type="evidence at transcript level"/>
<feature type="transmembrane region" description="Helical" evidence="1">
    <location>
        <begin position="167"/>
        <end position="187"/>
    </location>
</feature>
<keyword evidence="1" id="KW-1133">Transmembrane helix</keyword>
<dbReference type="EMBL" id="FJ599995">
    <property type="protein sequence ID" value="ACU45047.1"/>
    <property type="molecule type" value="mRNA"/>
</dbReference>
<organism evidence="2">
    <name type="scientific">Pfiesteria piscicida</name>
    <name type="common">Phantom dinoflagellate</name>
    <dbReference type="NCBI Taxonomy" id="71001"/>
    <lineage>
        <taxon>Eukaryota</taxon>
        <taxon>Sar</taxon>
        <taxon>Alveolata</taxon>
        <taxon>Dinophyceae</taxon>
        <taxon>Peridiniales</taxon>
        <taxon>Pfiesteriaceae</taxon>
        <taxon>Pfiesteria</taxon>
    </lineage>
</organism>
<sequence>VIWAEVLLQGGFAWRIRFAHVVGVLFVLLLLEPVLALSRALPRQPWATSYAFRSEPKGYTTICGDHAYHADVLENIVSSARLNFVREGIRAWKLERALHQLSRGGGAAAVIRFQDILVRASQNSIFDFLMRVLLPVPVSVEVMGTMTALTLQTRGEGPLTSPWHNKLLILTFSFTTCSATAALYSAAKYSSRLARVSKEGSGARKAPPTSSRMRW</sequence>
<evidence type="ECO:0000313" key="2">
    <source>
        <dbReference type="EMBL" id="ACU45047.1"/>
    </source>
</evidence>
<feature type="transmembrane region" description="Helical" evidence="1">
    <location>
        <begin position="12"/>
        <end position="31"/>
    </location>
</feature>
<reference evidence="2" key="2">
    <citation type="book" date="2010" name="PROCEEDINGS OF 13TH INTERNATIONAL CONFERENCE ON HARMFUL ALGAE" publisher="International Society For The Study of Harmful Algae" city="Hong Kong, China">
        <title>Dinoflagellate meta-transcriptomics enabled by spliced leader.</title>
        <editorList>
            <person name="Unknown A."/>
        </editorList>
        <authorList>
            <person name="Lin S."/>
            <person name="Zhang H."/>
        </authorList>
    </citation>
    <scope>NUCLEOTIDE SEQUENCE</scope>
    <source>
        <strain evidence="2">CCMP1831</strain>
    </source>
</reference>
<reference evidence="2" key="1">
    <citation type="submission" date="2008-12" db="EMBL/GenBank/DDBJ databases">
        <authorList>
            <person name="Zhang H."/>
            <person name="Lin S."/>
        </authorList>
    </citation>
    <scope>NUCLEOTIDE SEQUENCE</scope>
    <source>
        <strain evidence="2">CCMP1831</strain>
    </source>
</reference>
<evidence type="ECO:0000256" key="1">
    <source>
        <dbReference type="SAM" id="Phobius"/>
    </source>
</evidence>
<feature type="non-terminal residue" evidence="2">
    <location>
        <position position="1"/>
    </location>
</feature>
<keyword evidence="1" id="KW-0472">Membrane</keyword>
<feature type="transmembrane region" description="Helical" evidence="1">
    <location>
        <begin position="128"/>
        <end position="147"/>
    </location>
</feature>
<name>E8Z6G7_PFIPI</name>